<evidence type="ECO:0000256" key="1">
    <source>
        <dbReference type="SAM" id="MobiDB-lite"/>
    </source>
</evidence>
<dbReference type="KEGG" id="dpte:113797246"/>
<dbReference type="RefSeq" id="XP_027203401.1">
    <property type="nucleotide sequence ID" value="XM_027347600.1"/>
</dbReference>
<feature type="compositionally biased region" description="Low complexity" evidence="1">
    <location>
        <begin position="141"/>
        <end position="152"/>
    </location>
</feature>
<evidence type="ECO:0000313" key="3">
    <source>
        <dbReference type="RefSeq" id="XP_027203401.1"/>
    </source>
</evidence>
<feature type="compositionally biased region" description="Polar residues" evidence="1">
    <location>
        <begin position="160"/>
        <end position="178"/>
    </location>
</feature>
<dbReference type="OrthoDB" id="6515739at2759"/>
<sequence length="188" mass="21258">MKLIIIIFCQLFYLNFYIAFVHLQTLMTLGARVPLASVMPLLAANTYLTRQQPYNSYTPYPGGYYPQIRNGIGGYYPWATGMRRFLPIYPNGGYPNTNSFGYGYGNGNGMYPSNGIYNGNFDNNYYPNDNSYGNRRGVGGYNNNNYGNGRVNNNDDDYGTNSYDRSTTGSNYPSTQMKSRNKSSYRGK</sequence>
<feature type="region of interest" description="Disordered" evidence="1">
    <location>
        <begin position="136"/>
        <end position="188"/>
    </location>
</feature>
<accession>A0A6P6YES6</accession>
<dbReference type="InParanoid" id="A0A6P6YES6"/>
<dbReference type="AlphaFoldDB" id="A0A6P6YES6"/>
<reference evidence="3" key="1">
    <citation type="submission" date="2025-08" db="UniProtKB">
        <authorList>
            <consortium name="RefSeq"/>
        </authorList>
    </citation>
    <scope>IDENTIFICATION</scope>
    <source>
        <strain evidence="3">Airmid</strain>
    </source>
</reference>
<proteinExistence type="predicted"/>
<evidence type="ECO:0000313" key="2">
    <source>
        <dbReference type="Proteomes" id="UP000515146"/>
    </source>
</evidence>
<protein>
    <submittedName>
        <fullName evidence="3">Mediator of RNA polymerase II transcription subunit 26</fullName>
    </submittedName>
</protein>
<gene>
    <name evidence="3" type="primary">LOC113797246</name>
</gene>
<feature type="compositionally biased region" description="Basic residues" evidence="1">
    <location>
        <begin position="179"/>
        <end position="188"/>
    </location>
</feature>
<dbReference type="Proteomes" id="UP000515146">
    <property type="component" value="Unplaced"/>
</dbReference>
<organism evidence="2 3">
    <name type="scientific">Dermatophagoides pteronyssinus</name>
    <name type="common">European house dust mite</name>
    <dbReference type="NCBI Taxonomy" id="6956"/>
    <lineage>
        <taxon>Eukaryota</taxon>
        <taxon>Metazoa</taxon>
        <taxon>Ecdysozoa</taxon>
        <taxon>Arthropoda</taxon>
        <taxon>Chelicerata</taxon>
        <taxon>Arachnida</taxon>
        <taxon>Acari</taxon>
        <taxon>Acariformes</taxon>
        <taxon>Sarcoptiformes</taxon>
        <taxon>Astigmata</taxon>
        <taxon>Psoroptidia</taxon>
        <taxon>Analgoidea</taxon>
        <taxon>Pyroglyphidae</taxon>
        <taxon>Dermatophagoidinae</taxon>
        <taxon>Dermatophagoides</taxon>
    </lineage>
</organism>
<name>A0A6P6YES6_DERPT</name>
<keyword evidence="2" id="KW-1185">Reference proteome</keyword>